<dbReference type="Pfam" id="PF06966">
    <property type="entry name" value="DUF1295"/>
    <property type="match status" value="1"/>
</dbReference>
<protein>
    <recommendedName>
        <fullName evidence="3">Steroid 5-alpha reductase C-terminal domain-containing protein</fullName>
    </recommendedName>
</protein>
<dbReference type="PANTHER" id="PTHR32251:SF15">
    <property type="entry name" value="3-OXO-5-ALPHA-STEROID 4-DEHYDROGENASE (DUF1295)"/>
    <property type="match status" value="1"/>
</dbReference>
<dbReference type="PANTHER" id="PTHR32251">
    <property type="entry name" value="3-OXO-5-ALPHA-STEROID 4-DEHYDROGENASE"/>
    <property type="match status" value="1"/>
</dbReference>
<evidence type="ECO:0008006" key="3">
    <source>
        <dbReference type="Google" id="ProtNLM"/>
    </source>
</evidence>
<dbReference type="AlphaFoldDB" id="A0AAJ0DIP1"/>
<evidence type="ECO:0000313" key="2">
    <source>
        <dbReference type="Proteomes" id="UP001271007"/>
    </source>
</evidence>
<evidence type="ECO:0000313" key="1">
    <source>
        <dbReference type="EMBL" id="KAK3051064.1"/>
    </source>
</evidence>
<keyword evidence="2" id="KW-1185">Reference proteome</keyword>
<organism evidence="1 2">
    <name type="scientific">Extremus antarcticus</name>
    <dbReference type="NCBI Taxonomy" id="702011"/>
    <lineage>
        <taxon>Eukaryota</taxon>
        <taxon>Fungi</taxon>
        <taxon>Dikarya</taxon>
        <taxon>Ascomycota</taxon>
        <taxon>Pezizomycotina</taxon>
        <taxon>Dothideomycetes</taxon>
        <taxon>Dothideomycetidae</taxon>
        <taxon>Mycosphaerellales</taxon>
        <taxon>Extremaceae</taxon>
        <taxon>Extremus</taxon>
    </lineage>
</organism>
<sequence length="267" mass="29500">MSSTEPRDQRDLIDRSVKRSTAATPGVATFVGLRAADPFLQYQILRNDWGSSLINRVGGTTLPRGPPWVTNTFLDNVIGLSPYRTIMLSMAIGSMLKQSLVILTMTNEEMTPPASALVSAFNTVLNSANSLLFVCSETSASVNGEHFPQSPLIVGATLYVLGMSLELGSEIQRTAWKRDPANKGKVYEGGLFGLSRHINYFGYTLWRSGYALAAGGWVWGAATGAFFTYDFLTRGIPVLQGYMEEKYGEQYEQYEQNVPYKFVPLLY</sequence>
<proteinExistence type="predicted"/>
<dbReference type="Proteomes" id="UP001271007">
    <property type="component" value="Unassembled WGS sequence"/>
</dbReference>
<comment type="caution">
    <text evidence="1">The sequence shown here is derived from an EMBL/GenBank/DDBJ whole genome shotgun (WGS) entry which is preliminary data.</text>
</comment>
<dbReference type="InterPro" id="IPR010721">
    <property type="entry name" value="UstE-like"/>
</dbReference>
<dbReference type="EMBL" id="JAWDJX010000028">
    <property type="protein sequence ID" value="KAK3051064.1"/>
    <property type="molecule type" value="Genomic_DNA"/>
</dbReference>
<name>A0AAJ0DIP1_9PEZI</name>
<gene>
    <name evidence="1" type="ORF">LTR09_007814</name>
</gene>
<dbReference type="PROSITE" id="PS50244">
    <property type="entry name" value="S5A_REDUCTASE"/>
    <property type="match status" value="1"/>
</dbReference>
<dbReference type="GO" id="GO:0016020">
    <property type="term" value="C:membrane"/>
    <property type="evidence" value="ECO:0007669"/>
    <property type="project" value="TreeGrafter"/>
</dbReference>
<accession>A0AAJ0DIP1</accession>
<reference evidence="1" key="1">
    <citation type="submission" date="2023-04" db="EMBL/GenBank/DDBJ databases">
        <title>Black Yeasts Isolated from many extreme environments.</title>
        <authorList>
            <person name="Coleine C."/>
            <person name="Stajich J.E."/>
            <person name="Selbmann L."/>
        </authorList>
    </citation>
    <scope>NUCLEOTIDE SEQUENCE</scope>
    <source>
        <strain evidence="1">CCFEE 5312</strain>
    </source>
</reference>
<dbReference type="Gene3D" id="1.20.120.1630">
    <property type="match status" value="1"/>
</dbReference>